<gene>
    <name evidence="2" type="ORF">Daus18300_011574</name>
</gene>
<evidence type="ECO:0000256" key="1">
    <source>
        <dbReference type="SAM" id="MobiDB-lite"/>
    </source>
</evidence>
<feature type="compositionally biased region" description="Basic and acidic residues" evidence="1">
    <location>
        <begin position="218"/>
        <end position="235"/>
    </location>
</feature>
<accession>A0ABR3W654</accession>
<feature type="region of interest" description="Disordered" evidence="1">
    <location>
        <begin position="191"/>
        <end position="235"/>
    </location>
</feature>
<keyword evidence="3" id="KW-1185">Reference proteome</keyword>
<evidence type="ECO:0000313" key="3">
    <source>
        <dbReference type="Proteomes" id="UP001583177"/>
    </source>
</evidence>
<proteinExistence type="predicted"/>
<dbReference type="Proteomes" id="UP001583177">
    <property type="component" value="Unassembled WGS sequence"/>
</dbReference>
<organism evidence="2 3">
    <name type="scientific">Diaporthe australafricana</name>
    <dbReference type="NCBI Taxonomy" id="127596"/>
    <lineage>
        <taxon>Eukaryota</taxon>
        <taxon>Fungi</taxon>
        <taxon>Dikarya</taxon>
        <taxon>Ascomycota</taxon>
        <taxon>Pezizomycotina</taxon>
        <taxon>Sordariomycetes</taxon>
        <taxon>Sordariomycetidae</taxon>
        <taxon>Diaporthales</taxon>
        <taxon>Diaporthaceae</taxon>
        <taxon>Diaporthe</taxon>
    </lineage>
</organism>
<protein>
    <submittedName>
        <fullName evidence="2">Uncharacterized protein</fullName>
    </submittedName>
</protein>
<comment type="caution">
    <text evidence="2">The sequence shown here is derived from an EMBL/GenBank/DDBJ whole genome shotgun (WGS) entry which is preliminary data.</text>
</comment>
<sequence length="235" mass="27397">MMLSLRDNPIEVANTTSPEDYQYEVRKLRTIGEVKSERMKTSSFRAKEFYLNAKVSPSHLKHVLETAYKFLDPERQVDIDPVDINPVEFHIKLHKSERRRSTELSLFAGARVDLHPAVILRAMPEGVFQLVKPRASIKEADAVWLVARRNFLVEETPDDRSGEKQAEWVEKLITEKRELREELIEVGDLTPGGRVVGRQVYQRQDEKKIRERKKRKKPQEQRSRMADKDGEHAVN</sequence>
<evidence type="ECO:0000313" key="2">
    <source>
        <dbReference type="EMBL" id="KAL1853985.1"/>
    </source>
</evidence>
<name>A0ABR3W654_9PEZI</name>
<reference evidence="2 3" key="1">
    <citation type="journal article" date="2024" name="IMA Fungus">
        <title>IMA Genome - F19 : A genome assembly and annotation guide to empower mycologists, including annotated draft genome sequences of Ceratocystis pirilliformis, Diaporthe australafricana, Fusarium ophioides, Paecilomyces lecythidis, and Sporothrix stenoceras.</title>
        <authorList>
            <person name="Aylward J."/>
            <person name="Wilson A.M."/>
            <person name="Visagie C.M."/>
            <person name="Spraker J."/>
            <person name="Barnes I."/>
            <person name="Buitendag C."/>
            <person name="Ceriani C."/>
            <person name="Del Mar Angel L."/>
            <person name="du Plessis D."/>
            <person name="Fuchs T."/>
            <person name="Gasser K."/>
            <person name="Kramer D."/>
            <person name="Li W."/>
            <person name="Munsamy K."/>
            <person name="Piso A."/>
            <person name="Price J.L."/>
            <person name="Sonnekus B."/>
            <person name="Thomas C."/>
            <person name="van der Nest A."/>
            <person name="van Dijk A."/>
            <person name="van Heerden A."/>
            <person name="van Vuuren N."/>
            <person name="Yilmaz N."/>
            <person name="Duong T.A."/>
            <person name="van der Merwe N.A."/>
            <person name="Wingfield M.J."/>
            <person name="Wingfield B.D."/>
        </authorList>
    </citation>
    <scope>NUCLEOTIDE SEQUENCE [LARGE SCALE GENOMIC DNA]</scope>
    <source>
        <strain evidence="2 3">CMW 18300</strain>
    </source>
</reference>
<dbReference type="EMBL" id="JAWRVE010000143">
    <property type="protein sequence ID" value="KAL1853985.1"/>
    <property type="molecule type" value="Genomic_DNA"/>
</dbReference>